<dbReference type="GO" id="GO:0016791">
    <property type="term" value="F:phosphatase activity"/>
    <property type="evidence" value="ECO:0007669"/>
    <property type="project" value="TreeGrafter"/>
</dbReference>
<dbReference type="GO" id="GO:0005829">
    <property type="term" value="C:cytosol"/>
    <property type="evidence" value="ECO:0007669"/>
    <property type="project" value="TreeGrafter"/>
</dbReference>
<dbReference type="GO" id="GO:0000287">
    <property type="term" value="F:magnesium ion binding"/>
    <property type="evidence" value="ECO:0007669"/>
    <property type="project" value="TreeGrafter"/>
</dbReference>
<keyword evidence="1" id="KW-0378">Hydrolase</keyword>
<comment type="caution">
    <text evidence="1">The sequence shown here is derived from an EMBL/GenBank/DDBJ whole genome shotgun (WGS) entry which is preliminary data.</text>
</comment>
<dbReference type="InterPro" id="IPR036412">
    <property type="entry name" value="HAD-like_sf"/>
</dbReference>
<reference evidence="1 2" key="1">
    <citation type="journal article" date="2014" name="Int. J. Syst. Evol. Microbiol.">
        <title>Complete genome sequence of Corynebacterium casei LMG S-19264T (=DSM 44701T), isolated from a smear-ripened cheese.</title>
        <authorList>
            <consortium name="US DOE Joint Genome Institute (JGI-PGF)"/>
            <person name="Walter F."/>
            <person name="Albersmeier A."/>
            <person name="Kalinowski J."/>
            <person name="Ruckert C."/>
        </authorList>
    </citation>
    <scope>NUCLEOTIDE SEQUENCE [LARGE SCALE GENOMIC DNA]</scope>
    <source>
        <strain evidence="1 2">CGMCC 1.15286</strain>
    </source>
</reference>
<dbReference type="InterPro" id="IPR023214">
    <property type="entry name" value="HAD_sf"/>
</dbReference>
<name>A0A917LW36_9BACL</name>
<dbReference type="PANTHER" id="PTHR10000">
    <property type="entry name" value="PHOSPHOSERINE PHOSPHATASE"/>
    <property type="match status" value="1"/>
</dbReference>
<dbReference type="Proteomes" id="UP000600247">
    <property type="component" value="Unassembled WGS sequence"/>
</dbReference>
<dbReference type="SUPFAM" id="SSF56784">
    <property type="entry name" value="HAD-like"/>
    <property type="match status" value="1"/>
</dbReference>
<dbReference type="InterPro" id="IPR006379">
    <property type="entry name" value="HAD-SF_hydro_IIB"/>
</dbReference>
<dbReference type="Pfam" id="PF08282">
    <property type="entry name" value="Hydrolase_3"/>
    <property type="match status" value="1"/>
</dbReference>
<dbReference type="Gene3D" id="3.40.50.1000">
    <property type="entry name" value="HAD superfamily/HAD-like"/>
    <property type="match status" value="1"/>
</dbReference>
<dbReference type="AlphaFoldDB" id="A0A917LW36"/>
<dbReference type="NCBIfam" id="TIGR01484">
    <property type="entry name" value="HAD-SF-IIB"/>
    <property type="match status" value="1"/>
</dbReference>
<organism evidence="1 2">
    <name type="scientific">Paenibacillus radicis</name>
    <name type="common">ex Gao et al. 2016</name>
    <dbReference type="NCBI Taxonomy" id="1737354"/>
    <lineage>
        <taxon>Bacteria</taxon>
        <taxon>Bacillati</taxon>
        <taxon>Bacillota</taxon>
        <taxon>Bacilli</taxon>
        <taxon>Bacillales</taxon>
        <taxon>Paenibacillaceae</taxon>
        <taxon>Paenibacillus</taxon>
    </lineage>
</organism>
<dbReference type="PANTHER" id="PTHR10000:SF53">
    <property type="entry name" value="5-AMINO-6-(5-PHOSPHO-D-RIBITYLAMINO)URACIL PHOSPHATASE YBJI-RELATED"/>
    <property type="match status" value="1"/>
</dbReference>
<dbReference type="RefSeq" id="WP_188888079.1">
    <property type="nucleotide sequence ID" value="NZ_BMHY01000002.1"/>
</dbReference>
<evidence type="ECO:0000313" key="1">
    <source>
        <dbReference type="EMBL" id="GGG60570.1"/>
    </source>
</evidence>
<sequence length="250" mass="28039">MKFVFDLDGTICFKGKPLGEKMVAALDALLENGHELIFASARPIRDLLPVLPSHMHGFSLVGGNGAFVVPQGGEISTVHFEKSIADEIVRLIEVYEAEHLTDSAWDYAYTGSHEHPIRRNIDPEQRARNVSLHELNEMVKVVILNSRNMSQIEEELQKLPVVIYRHGSEQIIDISPKGVDKWTGLQRLGLQPQQFIVFGNDANDIAMFRQAKHSICVGEHAALKQLSSEQVDSDEEQVIRKIIEIVEGLK</sequence>
<protein>
    <submittedName>
        <fullName evidence="1">Hydrolase</fullName>
    </submittedName>
</protein>
<accession>A0A917LW36</accession>
<dbReference type="EMBL" id="BMHY01000002">
    <property type="protein sequence ID" value="GGG60570.1"/>
    <property type="molecule type" value="Genomic_DNA"/>
</dbReference>
<dbReference type="Gene3D" id="3.30.1240.10">
    <property type="match status" value="1"/>
</dbReference>
<evidence type="ECO:0000313" key="2">
    <source>
        <dbReference type="Proteomes" id="UP000600247"/>
    </source>
</evidence>
<proteinExistence type="predicted"/>
<keyword evidence="2" id="KW-1185">Reference proteome</keyword>
<gene>
    <name evidence="1" type="ORF">GCM10010918_12340</name>
</gene>